<dbReference type="RefSeq" id="WP_205459982.1">
    <property type="nucleotide sequence ID" value="NZ_JAFHKK010000037.1"/>
</dbReference>
<dbReference type="PIRSF" id="PIRSF039032">
    <property type="entry name" value="HigB-2"/>
    <property type="match status" value="1"/>
</dbReference>
<sequence>MLNYAFTFLDKFKKDYKDAKKKNPTLDTDFEEFLKAFDPARGDTVSGTSGAQKIRMPRANKGKSSGYRVYYFFTLGEKIYLLRLFAKSEQEELSLKEKIQLAEIIKAIQASGKKS</sequence>
<accession>A0ABS2WUU3</accession>
<evidence type="ECO:0000313" key="2">
    <source>
        <dbReference type="Proteomes" id="UP000703590"/>
    </source>
</evidence>
<name>A0ABS2WUU3_9BACT</name>
<proteinExistence type="predicted"/>
<dbReference type="Pfam" id="PF06296">
    <property type="entry name" value="RelE"/>
    <property type="match status" value="1"/>
</dbReference>
<keyword evidence="2" id="KW-1185">Reference proteome</keyword>
<reference evidence="1 2" key="1">
    <citation type="submission" date="2021-02" db="EMBL/GenBank/DDBJ databases">
        <title>Sulfurospirillum tamanensis sp. nov.</title>
        <authorList>
            <person name="Frolova A."/>
            <person name="Merkel A."/>
            <person name="Slobodkin A."/>
        </authorList>
    </citation>
    <scope>NUCLEOTIDE SEQUENCE [LARGE SCALE GENOMIC DNA]</scope>
    <source>
        <strain evidence="1 2">T05b</strain>
    </source>
</reference>
<gene>
    <name evidence="1" type="ORF">JWV37_11565</name>
</gene>
<reference evidence="1 2" key="3">
    <citation type="submission" date="2021-02" db="EMBL/GenBank/DDBJ databases">
        <authorList>
            <person name="Merkel A.Y."/>
        </authorList>
    </citation>
    <scope>NUCLEOTIDE SEQUENCE [LARGE SCALE GENOMIC DNA]</scope>
    <source>
        <strain evidence="1 2">T05b</strain>
    </source>
</reference>
<evidence type="ECO:0000313" key="1">
    <source>
        <dbReference type="EMBL" id="MBN2965421.1"/>
    </source>
</evidence>
<comment type="caution">
    <text evidence="1">The sequence shown here is derived from an EMBL/GenBank/DDBJ whole genome shotgun (WGS) entry which is preliminary data.</text>
</comment>
<dbReference type="EMBL" id="JAFHKK010000037">
    <property type="protein sequence ID" value="MBN2965421.1"/>
    <property type="molecule type" value="Genomic_DNA"/>
</dbReference>
<reference evidence="2" key="2">
    <citation type="submission" date="2021-02" db="EMBL/GenBank/DDBJ databases">
        <title>Sulfurospirillum tamanensis sp. nov.</title>
        <authorList>
            <person name="Merkel A.Y."/>
        </authorList>
    </citation>
    <scope>NUCLEOTIDE SEQUENCE [LARGE SCALE GENOMIC DNA]</scope>
    <source>
        <strain evidence="2">T05b</strain>
    </source>
</reference>
<protein>
    <submittedName>
        <fullName evidence="1">Type II toxin-antitoxin system RelE/ParE family toxin</fullName>
    </submittedName>
</protein>
<dbReference type="InterPro" id="IPR009387">
    <property type="entry name" value="HigB-2"/>
</dbReference>
<organism evidence="1 2">
    <name type="scientific">Sulfurospirillum tamanense</name>
    <dbReference type="NCBI Taxonomy" id="2813362"/>
    <lineage>
        <taxon>Bacteria</taxon>
        <taxon>Pseudomonadati</taxon>
        <taxon>Campylobacterota</taxon>
        <taxon>Epsilonproteobacteria</taxon>
        <taxon>Campylobacterales</taxon>
        <taxon>Sulfurospirillaceae</taxon>
        <taxon>Sulfurospirillum</taxon>
    </lineage>
</organism>
<dbReference type="Proteomes" id="UP000703590">
    <property type="component" value="Unassembled WGS sequence"/>
</dbReference>